<sequence length="396" mass="45878">MDNLDISVIIPTFHFEDSVRKVILALNEQSVRVNEVIIVDSSTNDGVKEVVQGFKEHQDNINYIRRDKAYPGEARNIGAKIAKGEWLAFVDSKTVPERNWIEESLKEIEEKELDVLFGVTQYHAKSKFQKLLRAASFGEVGHETTPGSMIKKELFLNSNFFVEGVRTADDLYWRDCIKRNSYKYSTPKKIGLTYSDLPESLKEVIQKYFIYAWHTSVVNVQTRMKDFYLGLLLILSALLVPRWNYLVSWVDISLFIPHVTKIYMLLILLVFFLNLLLNRFLSTTFPSFFRSSLRIILFLFIVLAVYNWNFIVAGWVEEATLYIPHITKIYLLSLLLASLLIRGLIMPLKRKTPRSFLFPFRWMVVGFIGVTLDLAKTPGYAFGSLLSPFLKKRTKE</sequence>
<feature type="transmembrane region" description="Helical" evidence="1">
    <location>
        <begin position="356"/>
        <end position="375"/>
    </location>
</feature>
<name>A0A381VCW6_9ZZZZ</name>
<dbReference type="PANTHER" id="PTHR22916:SF3">
    <property type="entry name" value="UDP-GLCNAC:BETAGAL BETA-1,3-N-ACETYLGLUCOSAMINYLTRANSFERASE-LIKE PROTEIN 1"/>
    <property type="match status" value="1"/>
</dbReference>
<feature type="transmembrane region" description="Helical" evidence="1">
    <location>
        <begin position="322"/>
        <end position="344"/>
    </location>
</feature>
<keyword evidence="1" id="KW-1133">Transmembrane helix</keyword>
<dbReference type="Pfam" id="PF00535">
    <property type="entry name" value="Glycos_transf_2"/>
    <property type="match status" value="1"/>
</dbReference>
<keyword evidence="1" id="KW-0812">Transmembrane</keyword>
<dbReference type="SUPFAM" id="SSF53448">
    <property type="entry name" value="Nucleotide-diphospho-sugar transferases"/>
    <property type="match status" value="1"/>
</dbReference>
<feature type="transmembrane region" description="Helical" evidence="1">
    <location>
        <begin position="227"/>
        <end position="250"/>
    </location>
</feature>
<protein>
    <recommendedName>
        <fullName evidence="2">Glycosyltransferase 2-like domain-containing protein</fullName>
    </recommendedName>
</protein>
<reference evidence="3" key="1">
    <citation type="submission" date="2018-05" db="EMBL/GenBank/DDBJ databases">
        <authorList>
            <person name="Lanie J.A."/>
            <person name="Ng W.-L."/>
            <person name="Kazmierczak K.M."/>
            <person name="Andrzejewski T.M."/>
            <person name="Davidsen T.M."/>
            <person name="Wayne K.J."/>
            <person name="Tettelin H."/>
            <person name="Glass J.I."/>
            <person name="Rusch D."/>
            <person name="Podicherti R."/>
            <person name="Tsui H.-C.T."/>
            <person name="Winkler M.E."/>
        </authorList>
    </citation>
    <scope>NUCLEOTIDE SEQUENCE</scope>
</reference>
<organism evidence="3">
    <name type="scientific">marine metagenome</name>
    <dbReference type="NCBI Taxonomy" id="408172"/>
    <lineage>
        <taxon>unclassified sequences</taxon>
        <taxon>metagenomes</taxon>
        <taxon>ecological metagenomes</taxon>
    </lineage>
</organism>
<proteinExistence type="predicted"/>
<evidence type="ECO:0000259" key="2">
    <source>
        <dbReference type="Pfam" id="PF00535"/>
    </source>
</evidence>
<dbReference type="InterPro" id="IPR029044">
    <property type="entry name" value="Nucleotide-diphossugar_trans"/>
</dbReference>
<feature type="transmembrane region" description="Helical" evidence="1">
    <location>
        <begin position="262"/>
        <end position="281"/>
    </location>
</feature>
<accession>A0A381VCW6</accession>
<feature type="domain" description="Glycosyltransferase 2-like" evidence="2">
    <location>
        <begin position="7"/>
        <end position="134"/>
    </location>
</feature>
<keyword evidence="1" id="KW-0472">Membrane</keyword>
<feature type="transmembrane region" description="Helical" evidence="1">
    <location>
        <begin position="293"/>
        <end position="316"/>
    </location>
</feature>
<dbReference type="InterPro" id="IPR001173">
    <property type="entry name" value="Glyco_trans_2-like"/>
</dbReference>
<dbReference type="EMBL" id="UINC01008410">
    <property type="protein sequence ID" value="SVA37851.1"/>
    <property type="molecule type" value="Genomic_DNA"/>
</dbReference>
<evidence type="ECO:0000313" key="3">
    <source>
        <dbReference type="EMBL" id="SVA37851.1"/>
    </source>
</evidence>
<dbReference type="AlphaFoldDB" id="A0A381VCW6"/>
<dbReference type="GO" id="GO:0016758">
    <property type="term" value="F:hexosyltransferase activity"/>
    <property type="evidence" value="ECO:0007669"/>
    <property type="project" value="UniProtKB-ARBA"/>
</dbReference>
<dbReference type="PANTHER" id="PTHR22916">
    <property type="entry name" value="GLYCOSYLTRANSFERASE"/>
    <property type="match status" value="1"/>
</dbReference>
<gene>
    <name evidence="3" type="ORF">METZ01_LOCUS90705</name>
</gene>
<dbReference type="Gene3D" id="3.90.550.10">
    <property type="entry name" value="Spore Coat Polysaccharide Biosynthesis Protein SpsA, Chain A"/>
    <property type="match status" value="1"/>
</dbReference>
<evidence type="ECO:0000256" key="1">
    <source>
        <dbReference type="SAM" id="Phobius"/>
    </source>
</evidence>